<dbReference type="InterPro" id="IPR036640">
    <property type="entry name" value="ABC1_TM_sf"/>
</dbReference>
<sequence length="660" mass="70781">MAGGGMGGSWSMLRSMRNKDEVSGHRLSRGTARRIVAFAQPYRRDIVVFLVTVVISAVIGVATPVLAGDVVNAITKGGSTAGATVVRLALVIAGLAVVDALFSLAQRWYSARIGEGIILDLRTRVYDHVQRMPLQFFTRTQTGALVSRLNNDVLGAQRAFTSTLSGVVSNIIQLVLTAGVMFSLSWQITLLSLVLLPIFIIPARRVGRRLAEITRESYNLDAKMNATMTERFGVSGALLVKLFGRPEVEAERFAGRAERVRDIGIQSAMYSRTFFVAMLLVASLAQALTYGLGGWLAVTGAVSAGTVVTLALLLTRLYGPLTALSNVRVDVMSALVSFDRVFEVLDLTPSIGEKPGAVQIPRGAGRVEFRDVRFRYPSAAEVSLASLEDVAALDRTVSEPVLKGVSFTVEPGQMVALVGPSGAGKSTTSMLLSRIYDVTDGEVRVGGVDVRDATLSSLRDEIGVVTQDSHLFHETIADNLRYAKPDATDEELWAALRGAQVAELVRSLPDGLDTIVGERGYRFSGGEKQRIAIARLLLKAPSIVVLDEATAHLDSESEAAVQRALSVALAGRTALVIAHRLSTVRDADQILVLDDGRIVERGRHDELVAVGGLYAELYRTQFAVADSPAPFTDAVGPEPVVTMPMRDYVAEEALPPAAAN</sequence>
<dbReference type="SUPFAM" id="SSF52540">
    <property type="entry name" value="P-loop containing nucleoside triphosphate hydrolases"/>
    <property type="match status" value="1"/>
</dbReference>
<feature type="domain" description="ABC transmembrane type-1" evidence="9">
    <location>
        <begin position="47"/>
        <end position="333"/>
    </location>
</feature>
<dbReference type="SMART" id="SM00382">
    <property type="entry name" value="AAA"/>
    <property type="match status" value="1"/>
</dbReference>
<dbReference type="Proteomes" id="UP001595868">
    <property type="component" value="Unassembled WGS sequence"/>
</dbReference>
<dbReference type="InterPro" id="IPR039421">
    <property type="entry name" value="Type_1_exporter"/>
</dbReference>
<comment type="caution">
    <text evidence="10">The sequence shown here is derived from an EMBL/GenBank/DDBJ whole genome shotgun (WGS) entry which is preliminary data.</text>
</comment>
<protein>
    <submittedName>
        <fullName evidence="10">ABC transporter ATP-binding protein</fullName>
    </submittedName>
</protein>
<evidence type="ECO:0000256" key="4">
    <source>
        <dbReference type="ARBA" id="ARBA00022840"/>
    </source>
</evidence>
<keyword evidence="3" id="KW-0547">Nucleotide-binding</keyword>
<dbReference type="PROSITE" id="PS00211">
    <property type="entry name" value="ABC_TRANSPORTER_1"/>
    <property type="match status" value="1"/>
</dbReference>
<dbReference type="RefSeq" id="WP_377544233.1">
    <property type="nucleotide sequence ID" value="NZ_JBHSBN010000005.1"/>
</dbReference>
<reference evidence="11" key="1">
    <citation type="journal article" date="2019" name="Int. J. Syst. Evol. Microbiol.">
        <title>The Global Catalogue of Microorganisms (GCM) 10K type strain sequencing project: providing services to taxonomists for standard genome sequencing and annotation.</title>
        <authorList>
            <consortium name="The Broad Institute Genomics Platform"/>
            <consortium name="The Broad Institute Genome Sequencing Center for Infectious Disease"/>
            <person name="Wu L."/>
            <person name="Ma J."/>
        </authorList>
    </citation>
    <scope>NUCLEOTIDE SEQUENCE [LARGE SCALE GENOMIC DNA]</scope>
    <source>
        <strain evidence="11">2902at01</strain>
    </source>
</reference>
<keyword evidence="6 7" id="KW-0472">Membrane</keyword>
<dbReference type="SUPFAM" id="SSF90123">
    <property type="entry name" value="ABC transporter transmembrane region"/>
    <property type="match status" value="1"/>
</dbReference>
<dbReference type="InterPro" id="IPR011527">
    <property type="entry name" value="ABC1_TM_dom"/>
</dbReference>
<gene>
    <name evidence="10" type="ORF">ACFOX0_09630</name>
</gene>
<evidence type="ECO:0000313" key="10">
    <source>
        <dbReference type="EMBL" id="MFC4106196.1"/>
    </source>
</evidence>
<dbReference type="PROSITE" id="PS50893">
    <property type="entry name" value="ABC_TRANSPORTER_2"/>
    <property type="match status" value="1"/>
</dbReference>
<dbReference type="Pfam" id="PF00664">
    <property type="entry name" value="ABC_membrane"/>
    <property type="match status" value="1"/>
</dbReference>
<feature type="transmembrane region" description="Helical" evidence="7">
    <location>
        <begin position="269"/>
        <end position="288"/>
    </location>
</feature>
<dbReference type="PANTHER" id="PTHR43394:SF1">
    <property type="entry name" value="ATP-BINDING CASSETTE SUB-FAMILY B MEMBER 10, MITOCHONDRIAL"/>
    <property type="match status" value="1"/>
</dbReference>
<feature type="transmembrane region" description="Helical" evidence="7">
    <location>
        <begin position="184"/>
        <end position="203"/>
    </location>
</feature>
<keyword evidence="11" id="KW-1185">Reference proteome</keyword>
<organism evidence="10 11">
    <name type="scientific">Micromonospora zhanjiangensis</name>
    <dbReference type="NCBI Taxonomy" id="1522057"/>
    <lineage>
        <taxon>Bacteria</taxon>
        <taxon>Bacillati</taxon>
        <taxon>Actinomycetota</taxon>
        <taxon>Actinomycetes</taxon>
        <taxon>Micromonosporales</taxon>
        <taxon>Micromonosporaceae</taxon>
        <taxon>Micromonospora</taxon>
    </lineage>
</organism>
<dbReference type="Gene3D" id="1.20.1560.10">
    <property type="entry name" value="ABC transporter type 1, transmembrane domain"/>
    <property type="match status" value="1"/>
</dbReference>
<feature type="transmembrane region" description="Helical" evidence="7">
    <location>
        <begin position="79"/>
        <end position="102"/>
    </location>
</feature>
<evidence type="ECO:0000256" key="6">
    <source>
        <dbReference type="ARBA" id="ARBA00023136"/>
    </source>
</evidence>
<dbReference type="Pfam" id="PF00005">
    <property type="entry name" value="ABC_tran"/>
    <property type="match status" value="1"/>
</dbReference>
<evidence type="ECO:0000256" key="5">
    <source>
        <dbReference type="ARBA" id="ARBA00022989"/>
    </source>
</evidence>
<feature type="transmembrane region" description="Helical" evidence="7">
    <location>
        <begin position="294"/>
        <end position="314"/>
    </location>
</feature>
<dbReference type="InterPro" id="IPR003593">
    <property type="entry name" value="AAA+_ATPase"/>
</dbReference>
<dbReference type="PROSITE" id="PS50929">
    <property type="entry name" value="ABC_TM1F"/>
    <property type="match status" value="1"/>
</dbReference>
<evidence type="ECO:0000259" key="8">
    <source>
        <dbReference type="PROSITE" id="PS50893"/>
    </source>
</evidence>
<proteinExistence type="predicted"/>
<dbReference type="InterPro" id="IPR027417">
    <property type="entry name" value="P-loop_NTPase"/>
</dbReference>
<feature type="transmembrane region" description="Helical" evidence="7">
    <location>
        <begin position="46"/>
        <end position="67"/>
    </location>
</feature>
<dbReference type="InterPro" id="IPR003439">
    <property type="entry name" value="ABC_transporter-like_ATP-bd"/>
</dbReference>
<name>A0ABV8KKY4_9ACTN</name>
<feature type="domain" description="ABC transporter" evidence="8">
    <location>
        <begin position="385"/>
        <end position="620"/>
    </location>
</feature>
<evidence type="ECO:0000313" key="11">
    <source>
        <dbReference type="Proteomes" id="UP001595868"/>
    </source>
</evidence>
<dbReference type="CDD" id="cd18550">
    <property type="entry name" value="ABC_6TM_exporter_like"/>
    <property type="match status" value="1"/>
</dbReference>
<dbReference type="GO" id="GO:0005524">
    <property type="term" value="F:ATP binding"/>
    <property type="evidence" value="ECO:0007669"/>
    <property type="project" value="UniProtKB-KW"/>
</dbReference>
<keyword evidence="5 7" id="KW-1133">Transmembrane helix</keyword>
<accession>A0ABV8KKY4</accession>
<evidence type="ECO:0000256" key="1">
    <source>
        <dbReference type="ARBA" id="ARBA00004651"/>
    </source>
</evidence>
<evidence type="ECO:0000259" key="9">
    <source>
        <dbReference type="PROSITE" id="PS50929"/>
    </source>
</evidence>
<dbReference type="InterPro" id="IPR017871">
    <property type="entry name" value="ABC_transporter-like_CS"/>
</dbReference>
<evidence type="ECO:0000256" key="3">
    <source>
        <dbReference type="ARBA" id="ARBA00022741"/>
    </source>
</evidence>
<evidence type="ECO:0000256" key="7">
    <source>
        <dbReference type="SAM" id="Phobius"/>
    </source>
</evidence>
<dbReference type="Gene3D" id="3.40.50.300">
    <property type="entry name" value="P-loop containing nucleotide triphosphate hydrolases"/>
    <property type="match status" value="1"/>
</dbReference>
<dbReference type="PANTHER" id="PTHR43394">
    <property type="entry name" value="ATP-DEPENDENT PERMEASE MDL1, MITOCHONDRIAL"/>
    <property type="match status" value="1"/>
</dbReference>
<keyword evidence="4 10" id="KW-0067">ATP-binding</keyword>
<comment type="subcellular location">
    <subcellularLocation>
        <location evidence="1">Cell membrane</location>
        <topology evidence="1">Multi-pass membrane protein</topology>
    </subcellularLocation>
</comment>
<keyword evidence="2 7" id="KW-0812">Transmembrane</keyword>
<evidence type="ECO:0000256" key="2">
    <source>
        <dbReference type="ARBA" id="ARBA00022692"/>
    </source>
</evidence>
<dbReference type="EMBL" id="JBHSBN010000005">
    <property type="protein sequence ID" value="MFC4106196.1"/>
    <property type="molecule type" value="Genomic_DNA"/>
</dbReference>